<reference evidence="1 2" key="1">
    <citation type="journal article" date="2018" name="New Phytol.">
        <title>Phylogenomics of Endogonaceae and evolution of mycorrhizas within Mucoromycota.</title>
        <authorList>
            <person name="Chang Y."/>
            <person name="Desiro A."/>
            <person name="Na H."/>
            <person name="Sandor L."/>
            <person name="Lipzen A."/>
            <person name="Clum A."/>
            <person name="Barry K."/>
            <person name="Grigoriev I.V."/>
            <person name="Martin F.M."/>
            <person name="Stajich J.E."/>
            <person name="Smith M.E."/>
            <person name="Bonito G."/>
            <person name="Spatafora J.W."/>
        </authorList>
    </citation>
    <scope>NUCLEOTIDE SEQUENCE [LARGE SCALE GENOMIC DNA]</scope>
    <source>
        <strain evidence="1 2">GMNB39</strain>
    </source>
</reference>
<evidence type="ECO:0000313" key="1">
    <source>
        <dbReference type="EMBL" id="RUP16131.1"/>
    </source>
</evidence>
<keyword evidence="2" id="KW-1185">Reference proteome</keyword>
<protein>
    <submittedName>
        <fullName evidence="1">Uncharacterized protein</fullName>
    </submittedName>
</protein>
<sequence>MFLQVRKTREFRDDTNDLPIYMYIRSCSNQVSFNLALVTFSRPSEGEPPMTTSLIAWCWGVEDLTPSVPRRGTRPPRLPAPE</sequence>
<dbReference type="Proteomes" id="UP000268093">
    <property type="component" value="Unassembled WGS sequence"/>
</dbReference>
<gene>
    <name evidence="1" type="ORF">BC936DRAFT_139546</name>
</gene>
<proteinExistence type="predicted"/>
<dbReference type="AlphaFoldDB" id="A0A433B9P5"/>
<comment type="caution">
    <text evidence="1">The sequence shown here is derived from an EMBL/GenBank/DDBJ whole genome shotgun (WGS) entry which is preliminary data.</text>
</comment>
<accession>A0A433B9P5</accession>
<organism evidence="1 2">
    <name type="scientific">Jimgerdemannia flammicorona</name>
    <dbReference type="NCBI Taxonomy" id="994334"/>
    <lineage>
        <taxon>Eukaryota</taxon>
        <taxon>Fungi</taxon>
        <taxon>Fungi incertae sedis</taxon>
        <taxon>Mucoromycota</taxon>
        <taxon>Mucoromycotina</taxon>
        <taxon>Endogonomycetes</taxon>
        <taxon>Endogonales</taxon>
        <taxon>Endogonaceae</taxon>
        <taxon>Jimgerdemannia</taxon>
    </lineage>
</organism>
<evidence type="ECO:0000313" key="2">
    <source>
        <dbReference type="Proteomes" id="UP000268093"/>
    </source>
</evidence>
<dbReference type="EMBL" id="RBNI01015289">
    <property type="protein sequence ID" value="RUP16131.1"/>
    <property type="molecule type" value="Genomic_DNA"/>
</dbReference>
<name>A0A433B9P5_9FUNG</name>